<gene>
    <name evidence="7" type="ORF">GA0070216_102173</name>
</gene>
<dbReference type="InterPro" id="IPR036259">
    <property type="entry name" value="MFS_trans_sf"/>
</dbReference>
<dbReference type="AlphaFoldDB" id="A0A1C4V706"/>
<dbReference type="OrthoDB" id="5243516at2"/>
<feature type="transmembrane region" description="Helical" evidence="5">
    <location>
        <begin position="347"/>
        <end position="370"/>
    </location>
</feature>
<feature type="transmembrane region" description="Helical" evidence="5">
    <location>
        <begin position="176"/>
        <end position="195"/>
    </location>
</feature>
<evidence type="ECO:0000259" key="6">
    <source>
        <dbReference type="PROSITE" id="PS50850"/>
    </source>
</evidence>
<protein>
    <submittedName>
        <fullName evidence="7">Major Facilitator Superfamily protein</fullName>
    </submittedName>
</protein>
<dbReference type="Pfam" id="PF07690">
    <property type="entry name" value="MFS_1"/>
    <property type="match status" value="1"/>
</dbReference>
<feature type="transmembrane region" description="Helical" evidence="5">
    <location>
        <begin position="83"/>
        <end position="102"/>
    </location>
</feature>
<keyword evidence="8" id="KW-1185">Reference proteome</keyword>
<accession>A0A1C4V706</accession>
<dbReference type="InterPro" id="IPR011701">
    <property type="entry name" value="MFS"/>
</dbReference>
<dbReference type="PROSITE" id="PS50850">
    <property type="entry name" value="MFS"/>
    <property type="match status" value="1"/>
</dbReference>
<keyword evidence="3 5" id="KW-1133">Transmembrane helix</keyword>
<feature type="transmembrane region" description="Helical" evidence="5">
    <location>
        <begin position="225"/>
        <end position="246"/>
    </location>
</feature>
<dbReference type="EMBL" id="FMCU01000002">
    <property type="protein sequence ID" value="SCE79764.1"/>
    <property type="molecule type" value="Genomic_DNA"/>
</dbReference>
<feature type="transmembrane region" description="Helical" evidence="5">
    <location>
        <begin position="20"/>
        <end position="45"/>
    </location>
</feature>
<evidence type="ECO:0000313" key="7">
    <source>
        <dbReference type="EMBL" id="SCE79764.1"/>
    </source>
</evidence>
<dbReference type="PANTHER" id="PTHR23542">
    <property type="match status" value="1"/>
</dbReference>
<dbReference type="Proteomes" id="UP000198797">
    <property type="component" value="Unassembled WGS sequence"/>
</dbReference>
<dbReference type="STRING" id="121616.GA0070216_102173"/>
<feature type="transmembrane region" description="Helical" evidence="5">
    <location>
        <begin position="313"/>
        <end position="335"/>
    </location>
</feature>
<feature type="domain" description="Major facilitator superfamily (MFS) profile" evidence="6">
    <location>
        <begin position="219"/>
        <end position="414"/>
    </location>
</feature>
<evidence type="ECO:0000256" key="4">
    <source>
        <dbReference type="ARBA" id="ARBA00023136"/>
    </source>
</evidence>
<dbReference type="Gene3D" id="1.20.1250.20">
    <property type="entry name" value="MFS general substrate transporter like domains"/>
    <property type="match status" value="1"/>
</dbReference>
<sequence length="414" mass="41653">MSAERVGTSYRALLSLPHALRLFLPATAGRLAYGILPLGMFFSIADASGSLGTSGLTAAALNLTVVLFGPSRGRLVDRLGRRILPVMAIGYALSTALLLVAAHARAPLPALLVLGALTGACPPPLGPAMRTAWADLTPEGPLRMRAFSLDAVVEELLFTAGPLLTGLAIAVADPQLAVVLGLALMIGGGTVFGFGPATRPATVPMTGGAVEAADAREGVLRTQGFAPMLITLAGVFCALGLIHIAVPVTAAHAGNPAAAGWLVAGLSAGSAAGGLLFGRRTWATPFALLLPRLTLLLAGLVAALTLAGSVEVLALGLVVTGVLVSPSLIMAYALADALAPQSARTQASTWVNTAGNAGVTAGTALAGVLADRVPSWLLYLLAAVVLLATAAGPGRLLARLQRVVEQPSTAAALR</sequence>
<reference evidence="8" key="1">
    <citation type="submission" date="2016-06" db="EMBL/GenBank/DDBJ databases">
        <authorList>
            <person name="Varghese N."/>
            <person name="Submissions Spin"/>
        </authorList>
    </citation>
    <scope>NUCLEOTIDE SEQUENCE [LARGE SCALE GENOMIC DNA]</scope>
    <source>
        <strain evidence="8">DSM 44100</strain>
    </source>
</reference>
<organism evidence="7 8">
    <name type="scientific">Micromonospora matsumotoense</name>
    <dbReference type="NCBI Taxonomy" id="121616"/>
    <lineage>
        <taxon>Bacteria</taxon>
        <taxon>Bacillati</taxon>
        <taxon>Actinomycetota</taxon>
        <taxon>Actinomycetes</taxon>
        <taxon>Micromonosporales</taxon>
        <taxon>Micromonosporaceae</taxon>
        <taxon>Micromonospora</taxon>
    </lineage>
</organism>
<feature type="transmembrane region" description="Helical" evidence="5">
    <location>
        <begin position="51"/>
        <end position="71"/>
    </location>
</feature>
<evidence type="ECO:0000256" key="5">
    <source>
        <dbReference type="SAM" id="Phobius"/>
    </source>
</evidence>
<dbReference type="GO" id="GO:0022857">
    <property type="term" value="F:transmembrane transporter activity"/>
    <property type="evidence" value="ECO:0007669"/>
    <property type="project" value="InterPro"/>
</dbReference>
<evidence type="ECO:0000313" key="8">
    <source>
        <dbReference type="Proteomes" id="UP000198797"/>
    </source>
</evidence>
<name>A0A1C4V706_9ACTN</name>
<feature type="transmembrane region" description="Helical" evidence="5">
    <location>
        <begin position="258"/>
        <end position="277"/>
    </location>
</feature>
<feature type="transmembrane region" description="Helical" evidence="5">
    <location>
        <begin position="289"/>
        <end position="307"/>
    </location>
</feature>
<proteinExistence type="predicted"/>
<keyword evidence="4 5" id="KW-0472">Membrane</keyword>
<feature type="transmembrane region" description="Helical" evidence="5">
    <location>
        <begin position="376"/>
        <end position="398"/>
    </location>
</feature>
<evidence type="ECO:0000256" key="1">
    <source>
        <dbReference type="ARBA" id="ARBA00004651"/>
    </source>
</evidence>
<evidence type="ECO:0000256" key="3">
    <source>
        <dbReference type="ARBA" id="ARBA00022989"/>
    </source>
</evidence>
<dbReference type="SUPFAM" id="SSF103473">
    <property type="entry name" value="MFS general substrate transporter"/>
    <property type="match status" value="1"/>
</dbReference>
<keyword evidence="2 5" id="KW-0812">Transmembrane</keyword>
<dbReference type="RefSeq" id="WP_091239443.1">
    <property type="nucleotide sequence ID" value="NZ_FMCU01000002.1"/>
</dbReference>
<dbReference type="PANTHER" id="PTHR23542:SF1">
    <property type="entry name" value="MAJOR FACILITATOR SUPERFAMILY (MFS) PROFILE DOMAIN-CONTAINING PROTEIN"/>
    <property type="match status" value="1"/>
</dbReference>
<comment type="subcellular location">
    <subcellularLocation>
        <location evidence="1">Cell membrane</location>
        <topology evidence="1">Multi-pass membrane protein</topology>
    </subcellularLocation>
</comment>
<dbReference type="InterPro" id="IPR020846">
    <property type="entry name" value="MFS_dom"/>
</dbReference>
<evidence type="ECO:0000256" key="2">
    <source>
        <dbReference type="ARBA" id="ARBA00022692"/>
    </source>
</evidence>
<dbReference type="GO" id="GO:0005886">
    <property type="term" value="C:plasma membrane"/>
    <property type="evidence" value="ECO:0007669"/>
    <property type="project" value="UniProtKB-SubCell"/>
</dbReference>